<dbReference type="Gene3D" id="3.80.10.10">
    <property type="entry name" value="Ribonuclease Inhibitor"/>
    <property type="match status" value="1"/>
</dbReference>
<dbReference type="AlphaFoldDB" id="A0A2H4SUH9"/>
<dbReference type="SUPFAM" id="SSF52047">
    <property type="entry name" value="RNI-like"/>
    <property type="match status" value="1"/>
</dbReference>
<dbReference type="VEuPathDB" id="FungiDB:CCM_03751"/>
<reference evidence="2 3" key="1">
    <citation type="journal article" date="2017" name="BMC Genomics">
        <title>Chromosome level assembly and secondary metabolite potential of the parasitic fungus Cordyceps militaris.</title>
        <authorList>
            <person name="Kramer G.J."/>
            <person name="Nodwell J.R."/>
        </authorList>
    </citation>
    <scope>NUCLEOTIDE SEQUENCE [LARGE SCALE GENOMIC DNA]</scope>
    <source>
        <strain evidence="2 3">ATCC 34164</strain>
    </source>
</reference>
<dbReference type="Proteomes" id="UP000323067">
    <property type="component" value="Chromosome ii"/>
</dbReference>
<feature type="region of interest" description="Disordered" evidence="1">
    <location>
        <begin position="440"/>
        <end position="558"/>
    </location>
</feature>
<dbReference type="InterPro" id="IPR032675">
    <property type="entry name" value="LRR_dom_sf"/>
</dbReference>
<name>A0A2H4SUH9_CORMI</name>
<dbReference type="EMBL" id="CP023327">
    <property type="protein sequence ID" value="ATY66765.1"/>
    <property type="molecule type" value="Genomic_DNA"/>
</dbReference>
<accession>A0A2H4SUH9</accession>
<feature type="compositionally biased region" description="Pro residues" evidence="1">
    <location>
        <begin position="635"/>
        <end position="647"/>
    </location>
</feature>
<feature type="compositionally biased region" description="Low complexity" evidence="1">
    <location>
        <begin position="504"/>
        <end position="513"/>
    </location>
</feature>
<organism evidence="2 3">
    <name type="scientific">Cordyceps militaris</name>
    <name type="common">Caterpillar fungus</name>
    <name type="synonym">Clavaria militaris</name>
    <dbReference type="NCBI Taxonomy" id="73501"/>
    <lineage>
        <taxon>Eukaryota</taxon>
        <taxon>Fungi</taxon>
        <taxon>Dikarya</taxon>
        <taxon>Ascomycota</taxon>
        <taxon>Pezizomycotina</taxon>
        <taxon>Sordariomycetes</taxon>
        <taxon>Hypocreomycetidae</taxon>
        <taxon>Hypocreales</taxon>
        <taxon>Cordycipitaceae</taxon>
        <taxon>Cordyceps</taxon>
    </lineage>
</organism>
<proteinExistence type="predicted"/>
<feature type="compositionally biased region" description="Basic residues" evidence="1">
    <location>
        <begin position="1"/>
        <end position="10"/>
    </location>
</feature>
<dbReference type="OrthoDB" id="5405297at2759"/>
<feature type="region of interest" description="Disordered" evidence="1">
    <location>
        <begin position="1"/>
        <end position="34"/>
    </location>
</feature>
<dbReference type="VEuPathDB" id="FungiDB:A9K55_001045"/>
<feature type="region of interest" description="Disordered" evidence="1">
    <location>
        <begin position="629"/>
        <end position="671"/>
    </location>
</feature>
<protein>
    <submittedName>
        <fullName evidence="2">F-box domain</fullName>
    </submittedName>
</protein>
<evidence type="ECO:0000313" key="3">
    <source>
        <dbReference type="Proteomes" id="UP000323067"/>
    </source>
</evidence>
<evidence type="ECO:0000313" key="2">
    <source>
        <dbReference type="EMBL" id="ATY66765.1"/>
    </source>
</evidence>
<sequence>MRLPFRKKDKKGSLDIPPEFRPAGAGQPPRFPPTARSAAILHHLPPSVLARVFARVCPHACDNSYDTCEESSRGNACVLCDLRDLSHCAQVSRIWRATAVQVLYHSVRIEPVHFCKMEAWLAERRKKTGRFNHNGVPEDTAQTRLRLLRRTVRDDPTRLGRFVQYLKIPYMLREYCHVELAQTIAVLPDLHFVDLPEGLFSDDPAFATLRLEVEARCPQLRKMSYVTGAERSFNALASGRVWTHLEVLEVTGLNVEPATMRAVLGCLTNLRALKVSQTDSISDEVLVATEDGFPALAPLEELILKDTPRVTAKGLRDYLAWKDTRNALSVLTLKDTGVHPAELADILATAPYLLTLAVQSKISEALPHNAGLPPLASTSLRTLRFELTGRTASAQDTSAAKTYYAYLASSILSSSLPGLRRLYVHDDAFPDKLQTAMPVPGGVFAPGGPGNRGSSASFSRGAPPPAVLVTRDDTPSGMTSPGYGTRSPKYSNSPLASPGAVPRSLAALSASPPHARQRLSSNNPFAPQYQQQQQQQQQQEEDEQSTTTSRPSAAPIQTLEIFTKGDDCSQWNFARVNATTRQKHQQASGDTRRASQYGLAADVQGQGWDSGGARRSVMVGNAAGGFLTLPGSAPFAPPTDFLPPPPSRYSGTNDRPRSSGGESFSRSRLRR</sequence>
<feature type="compositionally biased region" description="Low complexity" evidence="1">
    <location>
        <begin position="528"/>
        <end position="538"/>
    </location>
</feature>
<evidence type="ECO:0000256" key="1">
    <source>
        <dbReference type="SAM" id="MobiDB-lite"/>
    </source>
</evidence>
<feature type="compositionally biased region" description="Low complexity" evidence="1">
    <location>
        <begin position="658"/>
        <end position="671"/>
    </location>
</feature>
<gene>
    <name evidence="2" type="ORF">A9K55_001045</name>
</gene>